<dbReference type="EMBL" id="QGGT01000001">
    <property type="protein sequence ID" value="PWK38074.1"/>
    <property type="molecule type" value="Genomic_DNA"/>
</dbReference>
<comment type="caution">
    <text evidence="2">The sequence shown here is derived from an EMBL/GenBank/DDBJ whole genome shotgun (WGS) entry which is preliminary data.</text>
</comment>
<dbReference type="Proteomes" id="UP000245754">
    <property type="component" value="Unassembled WGS sequence"/>
</dbReference>
<evidence type="ECO:0000313" key="3">
    <source>
        <dbReference type="Proteomes" id="UP000245754"/>
    </source>
</evidence>
<dbReference type="InterPro" id="IPR010546">
    <property type="entry name" value="DUF1120"/>
</dbReference>
<protein>
    <submittedName>
        <fullName evidence="2">Type 1 fimbria pilin</fullName>
    </submittedName>
</protein>
<proteinExistence type="predicted"/>
<accession>A0A316EZI0</accession>
<sequence>MVTTFRNTALVRIACILCTALAGGAHAAESAQLTIRGVIKPSACTPTLSGGGIVDFGTIPVTSLSHAGPTRLPAEDVALTITCDTPTKVGVVSMDNRAGTADAAAGDVLPARGPDVLFGLNAVGGRNVGAYNVQFSTDAGAAVADSEPVDVLRSERGGAWRALGTAGGTAAANGANGNPTMFTWAGRGAQVPGAYRIIAQTIRITVAIAPALTLPPLTRDIPIDGSATFSIRYL</sequence>
<gene>
    <name evidence="2" type="ORF">C7419_1011963</name>
</gene>
<organism evidence="2 3">
    <name type="scientific">Cupriavidus plantarum</name>
    <dbReference type="NCBI Taxonomy" id="942865"/>
    <lineage>
        <taxon>Bacteria</taxon>
        <taxon>Pseudomonadati</taxon>
        <taxon>Pseudomonadota</taxon>
        <taxon>Betaproteobacteria</taxon>
        <taxon>Burkholderiales</taxon>
        <taxon>Burkholderiaceae</taxon>
        <taxon>Cupriavidus</taxon>
    </lineage>
</organism>
<name>A0A316EZI0_9BURK</name>
<keyword evidence="1" id="KW-0732">Signal</keyword>
<reference evidence="2 3" key="1">
    <citation type="submission" date="2018-05" db="EMBL/GenBank/DDBJ databases">
        <title>Genomic Encyclopedia of Type Strains, Phase IV (KMG-V): Genome sequencing to study the core and pangenomes of soil and plant-associated prokaryotes.</title>
        <authorList>
            <person name="Whitman W."/>
        </authorList>
    </citation>
    <scope>NUCLEOTIDE SEQUENCE [LARGE SCALE GENOMIC DNA]</scope>
    <source>
        <strain evidence="2 3">SLV-132</strain>
    </source>
</reference>
<feature type="signal peptide" evidence="1">
    <location>
        <begin position="1"/>
        <end position="27"/>
    </location>
</feature>
<keyword evidence="3" id="KW-1185">Reference proteome</keyword>
<feature type="chain" id="PRO_5016370208" evidence="1">
    <location>
        <begin position="28"/>
        <end position="234"/>
    </location>
</feature>
<dbReference type="Pfam" id="PF06551">
    <property type="entry name" value="DUF1120"/>
    <property type="match status" value="1"/>
</dbReference>
<evidence type="ECO:0000313" key="2">
    <source>
        <dbReference type="EMBL" id="PWK38074.1"/>
    </source>
</evidence>
<dbReference type="AlphaFoldDB" id="A0A316EZI0"/>
<evidence type="ECO:0000256" key="1">
    <source>
        <dbReference type="SAM" id="SignalP"/>
    </source>
</evidence>